<dbReference type="Pfam" id="PF03441">
    <property type="entry name" value="FAD_binding_7"/>
    <property type="match status" value="1"/>
</dbReference>
<feature type="domain" description="Photolyase/cryptochrome alpha/beta" evidence="7">
    <location>
        <begin position="1"/>
        <end position="122"/>
    </location>
</feature>
<dbReference type="PANTHER" id="PTHR11455:SF9">
    <property type="entry name" value="CRYPTOCHROME CIRCADIAN CLOCK 5 ISOFORM X1"/>
    <property type="match status" value="1"/>
</dbReference>
<dbReference type="PROSITE" id="PS51645">
    <property type="entry name" value="PHR_CRY_ALPHA_BETA"/>
    <property type="match status" value="1"/>
</dbReference>
<comment type="cofactor">
    <cofactor evidence="4">
        <name>FAD</name>
        <dbReference type="ChEBI" id="CHEBI:57692"/>
    </cofactor>
    <text evidence="4">Binds 1 FAD per subunit.</text>
</comment>
<evidence type="ECO:0000256" key="3">
    <source>
        <dbReference type="ARBA" id="ARBA00022991"/>
    </source>
</evidence>
<name>A0A7K0BRI3_9ACTN</name>
<keyword evidence="1 4" id="KW-0285">Flavoprotein</keyword>
<dbReference type="PROSITE" id="PS00394">
    <property type="entry name" value="DNA_PHOTOLYASES_1_1"/>
    <property type="match status" value="1"/>
</dbReference>
<feature type="binding site" evidence="4">
    <location>
        <position position="210"/>
    </location>
    <ligand>
        <name>FAD</name>
        <dbReference type="ChEBI" id="CHEBI:57692"/>
    </ligand>
</feature>
<keyword evidence="8" id="KW-0456">Lyase</keyword>
<dbReference type="InterPro" id="IPR014729">
    <property type="entry name" value="Rossmann-like_a/b/a_fold"/>
</dbReference>
<dbReference type="GO" id="GO:0009416">
    <property type="term" value="P:response to light stimulus"/>
    <property type="evidence" value="ECO:0007669"/>
    <property type="project" value="TreeGrafter"/>
</dbReference>
<keyword evidence="2 4" id="KW-0274">FAD</keyword>
<evidence type="ECO:0000313" key="9">
    <source>
        <dbReference type="Proteomes" id="UP000487268"/>
    </source>
</evidence>
<dbReference type="InterPro" id="IPR005101">
    <property type="entry name" value="Cryptochr/Photolyase_FAD-bd"/>
</dbReference>
<keyword evidence="3 6" id="KW-0157">Chromophore</keyword>
<dbReference type="Pfam" id="PF00875">
    <property type="entry name" value="DNA_photolyase"/>
    <property type="match status" value="1"/>
</dbReference>
<evidence type="ECO:0000256" key="2">
    <source>
        <dbReference type="ARBA" id="ARBA00022827"/>
    </source>
</evidence>
<dbReference type="Gene3D" id="1.10.579.10">
    <property type="entry name" value="DNA Cyclobutane Dipyrimidine Photolyase, subunit A, domain 3"/>
    <property type="match status" value="1"/>
</dbReference>
<dbReference type="Gene3D" id="3.40.50.620">
    <property type="entry name" value="HUPs"/>
    <property type="match status" value="1"/>
</dbReference>
<proteinExistence type="inferred from homology"/>
<feature type="site" description="Electron transfer via tryptophanyl radical" evidence="5">
    <location>
        <position position="281"/>
    </location>
</feature>
<protein>
    <submittedName>
        <fullName evidence="8">Deoxyribodipyrimidine photo-lyase</fullName>
        <ecNumber evidence="8">4.1.99.3</ecNumber>
    </submittedName>
</protein>
<dbReference type="InterPro" id="IPR036155">
    <property type="entry name" value="Crypto/Photolyase_N_sf"/>
</dbReference>
<sequence length="435" mass="47742">MLFTRDLRVRDNPALAAACRARRVVPLFVFDDALLARSPNRARFLVDALADLRATLRGLGGGLLLRHGDPAEEAVRAAREAGAEKIFLAGDVSRYAARRLARLERLAAGERVGVETHPGVTVVPPGAVTPAGGDHYRVFSPYWKAWSAAPWRSPAPAPRRLQPVDLSDGAALEAIAERFAAGASPEPPEGGETAGRRRLRAWLRDGLAHYGDDDLAADRTSRLGPYLRFGCVSPLEVAAAARRDDGEPFARQLAWRDFFYQATAAFPGLGHTDYRPRRAPWHDDADALAAWREGRTGFPIVDAGMRRLLREGRMHNRARMITASFLTRNLLIDWRAGLAHFDALLVDGDLPNDAGNWQWVAGTGHDTRPNRVLNPLRQAARFDPDGAYVRACIPELAGVAAPLVHRPWELPAERRRGYPAPILDVRDGKVVSPAP</sequence>
<dbReference type="EMBL" id="WEGH01000001">
    <property type="protein sequence ID" value="MQY03636.1"/>
    <property type="molecule type" value="Genomic_DNA"/>
</dbReference>
<dbReference type="SUPFAM" id="SSF52425">
    <property type="entry name" value="Cryptochrome/photolyase, N-terminal domain"/>
    <property type="match status" value="1"/>
</dbReference>
<gene>
    <name evidence="8" type="primary">phrA</name>
    <name evidence="8" type="ORF">ACRB68_16810</name>
</gene>
<feature type="site" description="Electron transfer via tryptophanyl radical" evidence="5">
    <location>
        <position position="357"/>
    </location>
</feature>
<evidence type="ECO:0000259" key="7">
    <source>
        <dbReference type="PROSITE" id="PS51645"/>
    </source>
</evidence>
<dbReference type="InterPro" id="IPR036134">
    <property type="entry name" value="Crypto/Photolyase_FAD-like_sf"/>
</dbReference>
<feature type="binding site" evidence="4">
    <location>
        <position position="249"/>
    </location>
    <ligand>
        <name>FAD</name>
        <dbReference type="ChEBI" id="CHEBI:57692"/>
    </ligand>
</feature>
<dbReference type="EC" id="4.1.99.3" evidence="8"/>
<comment type="similarity">
    <text evidence="6">Belongs to the DNA photolyase family.</text>
</comment>
<accession>A0A7K0BRI3</accession>
<dbReference type="GO" id="GO:0006950">
    <property type="term" value="P:response to stress"/>
    <property type="evidence" value="ECO:0007669"/>
    <property type="project" value="UniProtKB-ARBA"/>
</dbReference>
<dbReference type="GO" id="GO:0003677">
    <property type="term" value="F:DNA binding"/>
    <property type="evidence" value="ECO:0007669"/>
    <property type="project" value="TreeGrafter"/>
</dbReference>
<evidence type="ECO:0000256" key="5">
    <source>
        <dbReference type="PIRSR" id="PIRSR602081-2"/>
    </source>
</evidence>
<comment type="caution">
    <text evidence="8">The sequence shown here is derived from an EMBL/GenBank/DDBJ whole genome shotgun (WGS) entry which is preliminary data.</text>
</comment>
<dbReference type="PRINTS" id="PR00147">
    <property type="entry name" value="DNAPHOTLYASE"/>
</dbReference>
<dbReference type="GO" id="GO:0003904">
    <property type="term" value="F:deoxyribodipyrimidine photo-lyase activity"/>
    <property type="evidence" value="ECO:0007669"/>
    <property type="project" value="UniProtKB-EC"/>
</dbReference>
<dbReference type="InterPro" id="IPR018394">
    <property type="entry name" value="DNA_photolyase_1_CS_C"/>
</dbReference>
<dbReference type="Gene3D" id="1.25.40.80">
    <property type="match status" value="1"/>
</dbReference>
<dbReference type="GO" id="GO:0071949">
    <property type="term" value="F:FAD binding"/>
    <property type="evidence" value="ECO:0007669"/>
    <property type="project" value="TreeGrafter"/>
</dbReference>
<dbReference type="PANTHER" id="PTHR11455">
    <property type="entry name" value="CRYPTOCHROME"/>
    <property type="match status" value="1"/>
</dbReference>
<dbReference type="SUPFAM" id="SSF48173">
    <property type="entry name" value="Cryptochrome/photolyase FAD-binding domain"/>
    <property type="match status" value="1"/>
</dbReference>
<evidence type="ECO:0000256" key="4">
    <source>
        <dbReference type="PIRSR" id="PIRSR602081-1"/>
    </source>
</evidence>
<evidence type="ECO:0000256" key="1">
    <source>
        <dbReference type="ARBA" id="ARBA00022630"/>
    </source>
</evidence>
<evidence type="ECO:0000256" key="6">
    <source>
        <dbReference type="RuleBase" id="RU004182"/>
    </source>
</evidence>
<feature type="binding site" evidence="4">
    <location>
        <begin position="347"/>
        <end position="349"/>
    </location>
    <ligand>
        <name>FAD</name>
        <dbReference type="ChEBI" id="CHEBI:57692"/>
    </ligand>
</feature>
<dbReference type="InterPro" id="IPR002081">
    <property type="entry name" value="Cryptochrome/DNA_photolyase_1"/>
</dbReference>
<keyword evidence="9" id="KW-1185">Reference proteome</keyword>
<reference evidence="8 9" key="1">
    <citation type="submission" date="2019-10" db="EMBL/GenBank/DDBJ databases">
        <title>Actinomadura rubteroloni sp. nov. and Actinomadura macrotermitis sp. nov., isolated from the gut of fungus growing-termite Macrotermes natalensis.</title>
        <authorList>
            <person name="Benndorf R."/>
            <person name="Martin K."/>
            <person name="Kuefner M."/>
            <person name="De Beer W."/>
            <person name="Kaster A.-K."/>
            <person name="Vollmers J."/>
            <person name="Poulsen M."/>
            <person name="Beemelmanns C."/>
        </authorList>
    </citation>
    <scope>NUCLEOTIDE SEQUENCE [LARGE SCALE GENOMIC DNA]</scope>
    <source>
        <strain evidence="8 9">RB68</strain>
    </source>
</reference>
<feature type="site" description="Electron transfer via tryptophanyl radical" evidence="5">
    <location>
        <position position="334"/>
    </location>
</feature>
<organism evidence="8 9">
    <name type="scientific">Actinomadura macrotermitis</name>
    <dbReference type="NCBI Taxonomy" id="2585200"/>
    <lineage>
        <taxon>Bacteria</taxon>
        <taxon>Bacillati</taxon>
        <taxon>Actinomycetota</taxon>
        <taxon>Actinomycetes</taxon>
        <taxon>Streptosporangiales</taxon>
        <taxon>Thermomonosporaceae</taxon>
        <taxon>Actinomadura</taxon>
    </lineage>
</organism>
<dbReference type="GO" id="GO:0006139">
    <property type="term" value="P:nucleobase-containing compound metabolic process"/>
    <property type="evidence" value="ECO:0007669"/>
    <property type="project" value="UniProtKB-ARBA"/>
</dbReference>
<feature type="binding site" evidence="4">
    <location>
        <begin position="252"/>
        <end position="259"/>
    </location>
    <ligand>
        <name>FAD</name>
        <dbReference type="ChEBI" id="CHEBI:57692"/>
    </ligand>
</feature>
<dbReference type="InterPro" id="IPR006050">
    <property type="entry name" value="DNA_photolyase_N"/>
</dbReference>
<dbReference type="Proteomes" id="UP000487268">
    <property type="component" value="Unassembled WGS sequence"/>
</dbReference>
<dbReference type="AlphaFoldDB" id="A0A7K0BRI3"/>
<evidence type="ECO:0000313" key="8">
    <source>
        <dbReference type="EMBL" id="MQY03636.1"/>
    </source>
</evidence>